<gene>
    <name evidence="2" type="ORF">DIATSA_LOCUS10034</name>
</gene>
<feature type="region of interest" description="Disordered" evidence="1">
    <location>
        <begin position="1"/>
        <end position="28"/>
    </location>
</feature>
<sequence length="232" mass="26398">MRRCSGNDSLEDFSTSTSSLDRSSSQQANIPEMVEDALEIISQDGDYMERIGMDVRMQCILCSWAGPRIILEYHIRKDHSHQIHKQDKNEWNITYTLGGLVQQRLWSSQVVEYARTLYVLSAKYEDPDCIMATLTMLSAESAPKAGTITIYNKVTGQPYTWSGNIELLPPSLPYFMDQVCLKLEISSINLLPNSANLKLLNRELVLHSPYKVVVGHPELNDIQIILFIKIFN</sequence>
<evidence type="ECO:0000313" key="3">
    <source>
        <dbReference type="Proteomes" id="UP001153714"/>
    </source>
</evidence>
<dbReference type="OrthoDB" id="7482593at2759"/>
<dbReference type="EMBL" id="OU893335">
    <property type="protein sequence ID" value="CAG9792512.1"/>
    <property type="molecule type" value="Genomic_DNA"/>
</dbReference>
<name>A0A9N9RA01_9NEOP</name>
<dbReference type="Proteomes" id="UP001153714">
    <property type="component" value="Chromosome 4"/>
</dbReference>
<proteinExistence type="predicted"/>
<protein>
    <submittedName>
        <fullName evidence="2">Uncharacterized protein</fullName>
    </submittedName>
</protein>
<evidence type="ECO:0000313" key="2">
    <source>
        <dbReference type="EMBL" id="CAG9792512.1"/>
    </source>
</evidence>
<evidence type="ECO:0000256" key="1">
    <source>
        <dbReference type="SAM" id="MobiDB-lite"/>
    </source>
</evidence>
<feature type="compositionally biased region" description="Low complexity" evidence="1">
    <location>
        <begin position="14"/>
        <end position="25"/>
    </location>
</feature>
<organism evidence="2 3">
    <name type="scientific">Diatraea saccharalis</name>
    <name type="common">sugarcane borer</name>
    <dbReference type="NCBI Taxonomy" id="40085"/>
    <lineage>
        <taxon>Eukaryota</taxon>
        <taxon>Metazoa</taxon>
        <taxon>Ecdysozoa</taxon>
        <taxon>Arthropoda</taxon>
        <taxon>Hexapoda</taxon>
        <taxon>Insecta</taxon>
        <taxon>Pterygota</taxon>
        <taxon>Neoptera</taxon>
        <taxon>Endopterygota</taxon>
        <taxon>Lepidoptera</taxon>
        <taxon>Glossata</taxon>
        <taxon>Ditrysia</taxon>
        <taxon>Pyraloidea</taxon>
        <taxon>Crambidae</taxon>
        <taxon>Crambinae</taxon>
        <taxon>Diatraea</taxon>
    </lineage>
</organism>
<reference evidence="2" key="2">
    <citation type="submission" date="2022-10" db="EMBL/GenBank/DDBJ databases">
        <authorList>
            <consortium name="ENA_rothamsted_submissions"/>
            <consortium name="culmorum"/>
            <person name="King R."/>
        </authorList>
    </citation>
    <scope>NUCLEOTIDE SEQUENCE</scope>
</reference>
<accession>A0A9N9RA01</accession>
<keyword evidence="3" id="KW-1185">Reference proteome</keyword>
<reference evidence="2" key="1">
    <citation type="submission" date="2021-12" db="EMBL/GenBank/DDBJ databases">
        <authorList>
            <person name="King R."/>
        </authorList>
    </citation>
    <scope>NUCLEOTIDE SEQUENCE</scope>
</reference>
<dbReference type="AlphaFoldDB" id="A0A9N9RA01"/>